<dbReference type="PANTHER" id="PTHR14950:SF37">
    <property type="entry name" value="ENDORIBONUCLEASE DICER"/>
    <property type="match status" value="1"/>
</dbReference>
<evidence type="ECO:0000259" key="13">
    <source>
        <dbReference type="PROSITE" id="PS50137"/>
    </source>
</evidence>
<dbReference type="CDD" id="cd10845">
    <property type="entry name" value="DSRM_RNAse_III_family"/>
    <property type="match status" value="1"/>
</dbReference>
<feature type="active site" evidence="12">
    <location>
        <position position="136"/>
    </location>
</feature>
<evidence type="ECO:0000256" key="12">
    <source>
        <dbReference type="HAMAP-Rule" id="MF_00104"/>
    </source>
</evidence>
<evidence type="ECO:0000256" key="9">
    <source>
        <dbReference type="ARBA" id="ARBA00022842"/>
    </source>
</evidence>
<comment type="similarity">
    <text evidence="2">Belongs to the ribonuclease III family.</text>
</comment>
<dbReference type="Gene3D" id="3.30.160.20">
    <property type="match status" value="1"/>
</dbReference>
<dbReference type="InterPro" id="IPR000999">
    <property type="entry name" value="RNase_III_dom"/>
</dbReference>
<dbReference type="SUPFAM" id="SSF54768">
    <property type="entry name" value="dsRNA-binding domain-like"/>
    <property type="match status" value="1"/>
</dbReference>
<proteinExistence type="inferred from homology"/>
<keyword evidence="3 12" id="KW-0698">rRNA processing</keyword>
<name>D9MP44_9BACT</name>
<evidence type="ECO:0000256" key="10">
    <source>
        <dbReference type="ARBA" id="ARBA00022884"/>
    </source>
</evidence>
<dbReference type="GO" id="GO:0004525">
    <property type="term" value="F:ribonuclease III activity"/>
    <property type="evidence" value="ECO:0007669"/>
    <property type="project" value="UniProtKB-UniRule"/>
</dbReference>
<dbReference type="InterPro" id="IPR036389">
    <property type="entry name" value="RNase_III_sf"/>
</dbReference>
<dbReference type="PROSITE" id="PS50137">
    <property type="entry name" value="DS_RBD"/>
    <property type="match status" value="1"/>
</dbReference>
<keyword evidence="6 12" id="KW-0479">Metal-binding</keyword>
<evidence type="ECO:0000256" key="2">
    <source>
        <dbReference type="ARBA" id="ARBA00010183"/>
    </source>
</evidence>
<evidence type="ECO:0000256" key="1">
    <source>
        <dbReference type="ARBA" id="ARBA00000109"/>
    </source>
</evidence>
<reference evidence="15" key="1">
    <citation type="journal article" date="2011" name="Appl. Environ. Microbiol.">
        <title>Metagenomic analysis reveals unexpected subgenomic diversity of magnetotactic bacteria within the phylum Nitrospirae.</title>
        <authorList>
            <person name="Lin W."/>
            <person name="Jogler C."/>
            <person name="Schuler D."/>
            <person name="Pan Y."/>
        </authorList>
    </citation>
    <scope>NUCLEOTIDE SEQUENCE</scope>
</reference>
<dbReference type="PANTHER" id="PTHR14950">
    <property type="entry name" value="DICER-RELATED"/>
    <property type="match status" value="1"/>
</dbReference>
<dbReference type="PROSITE" id="PS50142">
    <property type="entry name" value="RNASE_3_2"/>
    <property type="match status" value="1"/>
</dbReference>
<evidence type="ECO:0000259" key="14">
    <source>
        <dbReference type="PROSITE" id="PS50142"/>
    </source>
</evidence>
<feature type="binding site" evidence="12">
    <location>
        <position position="133"/>
    </location>
    <ligand>
        <name>Mg(2+)</name>
        <dbReference type="ChEBI" id="CHEBI:18420"/>
    </ligand>
</feature>
<dbReference type="Gene3D" id="1.10.1520.10">
    <property type="entry name" value="Ribonuclease III domain"/>
    <property type="match status" value="1"/>
</dbReference>
<gene>
    <name evidence="12" type="primary">rnc</name>
    <name evidence="15" type="ORF">LW3_0300</name>
</gene>
<comment type="function">
    <text evidence="11 12">Digests double-stranded RNA. Involved in the processing of primary rRNA transcript to yield the immediate precursors to the large and small rRNAs (23S and 16S). Processes some mRNAs, and tRNAs when they are encoded in the rRNA operon. Processes pre-crRNA and tracrRNA of type II CRISPR loci if present in the organism.</text>
</comment>
<organism evidence="15">
    <name type="scientific">uncultured Nitrospirae bacterium MY3-5B</name>
    <dbReference type="NCBI Taxonomy" id="798578"/>
    <lineage>
        <taxon>Bacteria</taxon>
        <taxon>Pseudomonadati</taxon>
        <taxon>Nitrospirota</taxon>
        <taxon>environmental samples</taxon>
    </lineage>
</organism>
<keyword evidence="4 12" id="KW-0507">mRNA processing</keyword>
<dbReference type="Pfam" id="PF14622">
    <property type="entry name" value="Ribonucleas_3_3"/>
    <property type="match status" value="1"/>
</dbReference>
<dbReference type="CDD" id="cd00593">
    <property type="entry name" value="RIBOc"/>
    <property type="match status" value="1"/>
</dbReference>
<keyword evidence="10 12" id="KW-0694">RNA-binding</keyword>
<protein>
    <recommendedName>
        <fullName evidence="12">Ribonuclease 3</fullName>
        <ecNumber evidence="12">3.1.26.3</ecNumber>
    </recommendedName>
    <alternativeName>
        <fullName evidence="12">Ribonuclease III</fullName>
        <shortName evidence="12">RNase III</shortName>
    </alternativeName>
</protein>
<evidence type="ECO:0000313" key="15">
    <source>
        <dbReference type="EMBL" id="ADI87733.1"/>
    </source>
</evidence>
<dbReference type="SUPFAM" id="SSF69065">
    <property type="entry name" value="RNase III domain-like"/>
    <property type="match status" value="1"/>
</dbReference>
<comment type="cofactor">
    <cofactor evidence="12">
        <name>Mg(2+)</name>
        <dbReference type="ChEBI" id="CHEBI:18420"/>
    </cofactor>
</comment>
<sequence>MVLPALLTSLEQSINYYFNDKGLLIESVTHRSYYHECLDKSQPYNERVEFLGDAVLGLAISETLYTEHVFCRKNDKTIHTIFSESEMSRLKSYLVSKKILSQLAQDINLGNYLKLGKGEEMTGGREKLSLLANTLEAIFGAVFLDGGYEAAKAVILGLYQPILTQILSNHTSFDYKTELQEISQKLFSSLPEYKLVLESGNDHDKDFVYEVYLDGKCMGTGSGKNKKTAQSAAACMALETLGNPKSIESSASHKKSAVQNCNE</sequence>
<feature type="active site" evidence="12">
    <location>
        <position position="53"/>
    </location>
</feature>
<evidence type="ECO:0000256" key="8">
    <source>
        <dbReference type="ARBA" id="ARBA00022801"/>
    </source>
</evidence>
<evidence type="ECO:0000256" key="7">
    <source>
        <dbReference type="ARBA" id="ARBA00022759"/>
    </source>
</evidence>
<keyword evidence="12" id="KW-0699">rRNA-binding</keyword>
<feature type="binding site" evidence="12">
    <location>
        <position position="49"/>
    </location>
    <ligand>
        <name>Mg(2+)</name>
        <dbReference type="ChEBI" id="CHEBI:18420"/>
    </ligand>
</feature>
<dbReference type="EC" id="3.1.26.3" evidence="12"/>
<dbReference type="FunFam" id="1.10.1520.10:FF:000001">
    <property type="entry name" value="Ribonuclease 3"/>
    <property type="match status" value="1"/>
</dbReference>
<evidence type="ECO:0000256" key="5">
    <source>
        <dbReference type="ARBA" id="ARBA00022722"/>
    </source>
</evidence>
<dbReference type="HAMAP" id="MF_00104">
    <property type="entry name" value="RNase_III"/>
    <property type="match status" value="1"/>
</dbReference>
<keyword evidence="7 12" id="KW-0255">Endonuclease</keyword>
<evidence type="ECO:0000256" key="11">
    <source>
        <dbReference type="ARBA" id="ARBA00049596"/>
    </source>
</evidence>
<dbReference type="Pfam" id="PF00035">
    <property type="entry name" value="dsrm"/>
    <property type="match status" value="1"/>
</dbReference>
<comment type="catalytic activity">
    <reaction evidence="1 12">
        <text>Endonucleolytic cleavage to 5'-phosphomonoester.</text>
        <dbReference type="EC" id="3.1.26.3"/>
    </reaction>
</comment>
<evidence type="ECO:0000256" key="4">
    <source>
        <dbReference type="ARBA" id="ARBA00022664"/>
    </source>
</evidence>
<keyword evidence="9 12" id="KW-0460">Magnesium</keyword>
<dbReference type="AlphaFoldDB" id="D9MP44"/>
<comment type="subcellular location">
    <subcellularLocation>
        <location evidence="12">Cytoplasm</location>
    </subcellularLocation>
</comment>
<dbReference type="GO" id="GO:0005737">
    <property type="term" value="C:cytoplasm"/>
    <property type="evidence" value="ECO:0007669"/>
    <property type="project" value="UniProtKB-SubCell"/>
</dbReference>
<dbReference type="InterPro" id="IPR014720">
    <property type="entry name" value="dsRBD_dom"/>
</dbReference>
<keyword evidence="8 12" id="KW-0378">Hydrolase</keyword>
<feature type="binding site" evidence="12">
    <location>
        <position position="136"/>
    </location>
    <ligand>
        <name>Mg(2+)</name>
        <dbReference type="ChEBI" id="CHEBI:18420"/>
    </ligand>
</feature>
<keyword evidence="5 12" id="KW-0540">Nuclease</keyword>
<dbReference type="GO" id="GO:0006364">
    <property type="term" value="P:rRNA processing"/>
    <property type="evidence" value="ECO:0007669"/>
    <property type="project" value="UniProtKB-UniRule"/>
</dbReference>
<dbReference type="GO" id="GO:0006397">
    <property type="term" value="P:mRNA processing"/>
    <property type="evidence" value="ECO:0007669"/>
    <property type="project" value="UniProtKB-UniRule"/>
</dbReference>
<dbReference type="GO" id="GO:0008033">
    <property type="term" value="P:tRNA processing"/>
    <property type="evidence" value="ECO:0007669"/>
    <property type="project" value="UniProtKB-KW"/>
</dbReference>
<dbReference type="GO" id="GO:0019843">
    <property type="term" value="F:rRNA binding"/>
    <property type="evidence" value="ECO:0007669"/>
    <property type="project" value="UniProtKB-KW"/>
</dbReference>
<evidence type="ECO:0000256" key="6">
    <source>
        <dbReference type="ARBA" id="ARBA00022723"/>
    </source>
</evidence>
<dbReference type="SMART" id="SM00535">
    <property type="entry name" value="RIBOc"/>
    <property type="match status" value="1"/>
</dbReference>
<accession>D9MP44</accession>
<evidence type="ECO:0000256" key="3">
    <source>
        <dbReference type="ARBA" id="ARBA00022552"/>
    </source>
</evidence>
<dbReference type="EMBL" id="HM454281">
    <property type="protein sequence ID" value="ADI87733.1"/>
    <property type="molecule type" value="Genomic_DNA"/>
</dbReference>
<keyword evidence="12" id="KW-0819">tRNA processing</keyword>
<dbReference type="SMART" id="SM00358">
    <property type="entry name" value="DSRM"/>
    <property type="match status" value="1"/>
</dbReference>
<comment type="subunit">
    <text evidence="12">Homodimer.</text>
</comment>
<keyword evidence="12" id="KW-0963">Cytoplasm</keyword>
<feature type="domain" description="DRBM" evidence="13">
    <location>
        <begin position="174"/>
        <end position="243"/>
    </location>
</feature>
<feature type="domain" description="RNase III" evidence="14">
    <location>
        <begin position="7"/>
        <end position="147"/>
    </location>
</feature>
<dbReference type="GO" id="GO:0046872">
    <property type="term" value="F:metal ion binding"/>
    <property type="evidence" value="ECO:0007669"/>
    <property type="project" value="UniProtKB-KW"/>
</dbReference>
<dbReference type="NCBIfam" id="TIGR02191">
    <property type="entry name" value="RNaseIII"/>
    <property type="match status" value="1"/>
</dbReference>
<dbReference type="InterPro" id="IPR011907">
    <property type="entry name" value="RNase_III"/>
</dbReference>